<protein>
    <submittedName>
        <fullName evidence="9">Allantoin permease</fullName>
    </submittedName>
</protein>
<evidence type="ECO:0000256" key="2">
    <source>
        <dbReference type="ARBA" id="ARBA00008974"/>
    </source>
</evidence>
<gene>
    <name evidence="9" type="ORF">Atai01_72100</name>
</gene>
<dbReference type="Proteomes" id="UP001165136">
    <property type="component" value="Unassembled WGS sequence"/>
</dbReference>
<feature type="transmembrane region" description="Helical" evidence="8">
    <location>
        <begin position="31"/>
        <end position="54"/>
    </location>
</feature>
<feature type="transmembrane region" description="Helical" evidence="8">
    <location>
        <begin position="131"/>
        <end position="157"/>
    </location>
</feature>
<feature type="transmembrane region" description="Helical" evidence="8">
    <location>
        <begin position="98"/>
        <end position="119"/>
    </location>
</feature>
<evidence type="ECO:0000256" key="3">
    <source>
        <dbReference type="ARBA" id="ARBA00022448"/>
    </source>
</evidence>
<feature type="transmembrane region" description="Helical" evidence="8">
    <location>
        <begin position="200"/>
        <end position="218"/>
    </location>
</feature>
<dbReference type="EMBL" id="BSTI01000024">
    <property type="protein sequence ID" value="GLY70591.1"/>
    <property type="molecule type" value="Genomic_DNA"/>
</dbReference>
<dbReference type="PANTHER" id="PTHR31806:SF1">
    <property type="entry name" value="PURINE-CYTOSINE PERMEASE FCY2-RELATED"/>
    <property type="match status" value="1"/>
</dbReference>
<dbReference type="GO" id="GO:0022857">
    <property type="term" value="F:transmembrane transporter activity"/>
    <property type="evidence" value="ECO:0007669"/>
    <property type="project" value="InterPro"/>
</dbReference>
<name>A0A9W6R7L4_9PSEU</name>
<dbReference type="InterPro" id="IPR026030">
    <property type="entry name" value="Pur-cyt_permease_Fcy2/21/22"/>
</dbReference>
<dbReference type="AlphaFoldDB" id="A0A9W6R7L4"/>
<feature type="transmembrane region" description="Helical" evidence="8">
    <location>
        <begin position="321"/>
        <end position="341"/>
    </location>
</feature>
<proteinExistence type="inferred from homology"/>
<feature type="transmembrane region" description="Helical" evidence="8">
    <location>
        <begin position="60"/>
        <end position="78"/>
    </location>
</feature>
<dbReference type="Pfam" id="PF02133">
    <property type="entry name" value="Transp_cyt_pur"/>
    <property type="match status" value="1"/>
</dbReference>
<comment type="caution">
    <text evidence="9">The sequence shown here is derived from an EMBL/GenBank/DDBJ whole genome shotgun (WGS) entry which is preliminary data.</text>
</comment>
<dbReference type="PIRSF" id="PIRSF002744">
    <property type="entry name" value="Pur-cyt_permease"/>
    <property type="match status" value="1"/>
</dbReference>
<keyword evidence="4 8" id="KW-0812">Transmembrane</keyword>
<dbReference type="PANTHER" id="PTHR31806">
    <property type="entry name" value="PURINE-CYTOSINE PERMEASE FCY2-RELATED"/>
    <property type="match status" value="1"/>
</dbReference>
<feature type="transmembrane region" description="Helical" evidence="8">
    <location>
        <begin position="353"/>
        <end position="375"/>
    </location>
</feature>
<evidence type="ECO:0000256" key="8">
    <source>
        <dbReference type="SAM" id="Phobius"/>
    </source>
</evidence>
<sequence length="473" mass="49934">MESGLAAPTVEVRTIDQIPENERHGRARDLFTIWFGSNIMVLTVVTGALSTTVYGLPLGWALLGILIGNLVGGIFMALHSAQGPQLGVPQMVQTRGQFGVYGSLLVVVLVIIMYAGYFASNLVLGGQSLHIVAPGVSVPLGIVIVGVVSVVATIFGYKLIHTYSKIMTVTAGLALLLAFCWILFVHGVPTDLFGRGTVSATGMLGTISAAALWQIAYAPYVSDYSRYMPKGTGSKPSFWATYGGCVLGSVLPMILGALTGAIVGGDDPVGGLAQLTPGISTVILIVLSLGVANTNAMNLYCGVLCVITVGQTLRRSWVPRAGGRAVVAVAVFAVALLLALAGKDNFLVVYQNFIALLLYVLTPWTAINLVDYYLVRHGEYDVMSFFRADGGVYGRFNGPAIIAYVVGIVVQVPFFSSDLYTGPVADLLGGVDVSWIVGLLITCPFYYLAAKRWSSRTQPLDPAAVPADATSNP</sequence>
<evidence type="ECO:0000313" key="10">
    <source>
        <dbReference type="Proteomes" id="UP001165136"/>
    </source>
</evidence>
<evidence type="ECO:0000256" key="1">
    <source>
        <dbReference type="ARBA" id="ARBA00004141"/>
    </source>
</evidence>
<keyword evidence="3 7" id="KW-0813">Transport</keyword>
<keyword evidence="6 7" id="KW-0472">Membrane</keyword>
<evidence type="ECO:0000256" key="4">
    <source>
        <dbReference type="ARBA" id="ARBA00022692"/>
    </source>
</evidence>
<keyword evidence="5 8" id="KW-1133">Transmembrane helix</keyword>
<comment type="similarity">
    <text evidence="2 7">Belongs to the purine-cytosine permease (2.A.39) family.</text>
</comment>
<dbReference type="Gene3D" id="1.10.4160.10">
    <property type="entry name" value="Hydantoin permease"/>
    <property type="match status" value="1"/>
</dbReference>
<accession>A0A9W6R7L4</accession>
<feature type="transmembrane region" description="Helical" evidence="8">
    <location>
        <begin position="396"/>
        <end position="415"/>
    </location>
</feature>
<comment type="subcellular location">
    <subcellularLocation>
        <location evidence="1">Membrane</location>
        <topology evidence="1">Multi-pass membrane protein</topology>
    </subcellularLocation>
</comment>
<keyword evidence="10" id="KW-1185">Reference proteome</keyword>
<evidence type="ECO:0000313" key="9">
    <source>
        <dbReference type="EMBL" id="GLY70591.1"/>
    </source>
</evidence>
<dbReference type="GO" id="GO:0005886">
    <property type="term" value="C:plasma membrane"/>
    <property type="evidence" value="ECO:0007669"/>
    <property type="project" value="TreeGrafter"/>
</dbReference>
<organism evidence="9 10">
    <name type="scientific">Amycolatopsis taiwanensis</name>
    <dbReference type="NCBI Taxonomy" id="342230"/>
    <lineage>
        <taxon>Bacteria</taxon>
        <taxon>Bacillati</taxon>
        <taxon>Actinomycetota</taxon>
        <taxon>Actinomycetes</taxon>
        <taxon>Pseudonocardiales</taxon>
        <taxon>Pseudonocardiaceae</taxon>
        <taxon>Amycolatopsis</taxon>
    </lineage>
</organism>
<feature type="transmembrane region" description="Helical" evidence="8">
    <location>
        <begin position="283"/>
        <end position="309"/>
    </location>
</feature>
<feature type="transmembrane region" description="Helical" evidence="8">
    <location>
        <begin position="427"/>
        <end position="449"/>
    </location>
</feature>
<evidence type="ECO:0000256" key="6">
    <source>
        <dbReference type="ARBA" id="ARBA00023136"/>
    </source>
</evidence>
<reference evidence="9" key="1">
    <citation type="submission" date="2023-03" db="EMBL/GenBank/DDBJ databases">
        <title>Amycolatopsis taiwanensis NBRC 103393.</title>
        <authorList>
            <person name="Ichikawa N."/>
            <person name="Sato H."/>
            <person name="Tonouchi N."/>
        </authorList>
    </citation>
    <scope>NUCLEOTIDE SEQUENCE</scope>
    <source>
        <strain evidence="9">NBRC 103393</strain>
    </source>
</reference>
<feature type="transmembrane region" description="Helical" evidence="8">
    <location>
        <begin position="239"/>
        <end position="263"/>
    </location>
</feature>
<feature type="transmembrane region" description="Helical" evidence="8">
    <location>
        <begin position="169"/>
        <end position="188"/>
    </location>
</feature>
<evidence type="ECO:0000256" key="5">
    <source>
        <dbReference type="ARBA" id="ARBA00022989"/>
    </source>
</evidence>
<dbReference type="InterPro" id="IPR001248">
    <property type="entry name" value="Pur-cyt_permease"/>
</dbReference>
<evidence type="ECO:0000256" key="7">
    <source>
        <dbReference type="PIRNR" id="PIRNR002744"/>
    </source>
</evidence>
<dbReference type="CDD" id="cd11484">
    <property type="entry name" value="SLC-NCS1sbd_CobB-like"/>
    <property type="match status" value="1"/>
</dbReference>